<dbReference type="Gene3D" id="3.10.129.110">
    <property type="entry name" value="Polyketide synthase dehydratase"/>
    <property type="match status" value="1"/>
</dbReference>
<dbReference type="Gene3D" id="1.10.1200.10">
    <property type="entry name" value="ACP-like"/>
    <property type="match status" value="4"/>
</dbReference>
<dbReference type="PROSITE" id="PS00606">
    <property type="entry name" value="KS3_1"/>
    <property type="match status" value="1"/>
</dbReference>
<dbReference type="InterPro" id="IPR014030">
    <property type="entry name" value="Ketoacyl_synth_N"/>
</dbReference>
<protein>
    <recommendedName>
        <fullName evidence="18">Polyketide synthase</fullName>
    </recommendedName>
</protein>
<evidence type="ECO:0000259" key="14">
    <source>
        <dbReference type="PROSITE" id="PS52004"/>
    </source>
</evidence>
<dbReference type="Pfam" id="PF14765">
    <property type="entry name" value="PS-DH"/>
    <property type="match status" value="1"/>
</dbReference>
<dbReference type="Pfam" id="PF00109">
    <property type="entry name" value="ketoacyl-synt"/>
    <property type="match status" value="2"/>
</dbReference>
<dbReference type="FunFam" id="3.40.50.150:FF:000650">
    <property type="entry name" value="Polyketide synthase RzxC"/>
    <property type="match status" value="1"/>
</dbReference>
<gene>
    <name evidence="16" type="ORF">KDI_07130</name>
</gene>
<feature type="domain" description="Ketosynthase family 3 (KS3)" evidence="14">
    <location>
        <begin position="527"/>
        <end position="942"/>
    </location>
</feature>
<feature type="domain" description="Carrier" evidence="13">
    <location>
        <begin position="1948"/>
        <end position="2025"/>
    </location>
</feature>
<evidence type="ECO:0000259" key="13">
    <source>
        <dbReference type="PROSITE" id="PS50075"/>
    </source>
</evidence>
<reference evidence="16 17" key="1">
    <citation type="submission" date="2019-01" db="EMBL/GenBank/DDBJ databases">
        <title>Draft genome sequence of Dictyobacter sp. Uno17.</title>
        <authorList>
            <person name="Wang C.M."/>
            <person name="Zheng Y."/>
            <person name="Sakai Y."/>
            <person name="Abe K."/>
            <person name="Yokota A."/>
            <person name="Yabe S."/>
        </authorList>
    </citation>
    <scope>NUCLEOTIDE SEQUENCE [LARGE SCALE GENOMIC DNA]</scope>
    <source>
        <strain evidence="16 17">Uno17</strain>
    </source>
</reference>
<dbReference type="PANTHER" id="PTHR43775">
    <property type="entry name" value="FATTY ACID SYNTHASE"/>
    <property type="match status" value="1"/>
</dbReference>
<dbReference type="InterPro" id="IPR036291">
    <property type="entry name" value="NAD(P)-bd_dom_sf"/>
</dbReference>
<dbReference type="SUPFAM" id="SSF53335">
    <property type="entry name" value="S-adenosyl-L-methionine-dependent methyltransferases"/>
    <property type="match status" value="1"/>
</dbReference>
<evidence type="ECO:0000256" key="2">
    <source>
        <dbReference type="ARBA" id="ARBA00004496"/>
    </source>
</evidence>
<comment type="function">
    <text evidence="1">Involved in some intermediate steps for the synthesis of the antibiotic polyketide bacillaene which is involved in secondary metabolism.</text>
</comment>
<dbReference type="RefSeq" id="WP_149400182.1">
    <property type="nucleotide sequence ID" value="NZ_BIXY01000006.1"/>
</dbReference>
<proteinExistence type="predicted"/>
<dbReference type="GO" id="GO:0031177">
    <property type="term" value="F:phosphopantetheine binding"/>
    <property type="evidence" value="ECO:0007669"/>
    <property type="project" value="InterPro"/>
</dbReference>
<dbReference type="Pfam" id="PF08242">
    <property type="entry name" value="Methyltransf_12"/>
    <property type="match status" value="1"/>
</dbReference>
<dbReference type="GO" id="GO:0004312">
    <property type="term" value="F:fatty acid synthase activity"/>
    <property type="evidence" value="ECO:0007669"/>
    <property type="project" value="TreeGrafter"/>
</dbReference>
<feature type="region of interest" description="Disordered" evidence="12">
    <location>
        <begin position="2675"/>
        <end position="2703"/>
    </location>
</feature>
<dbReference type="EMBL" id="BIXY01000006">
    <property type="protein sequence ID" value="GCF07149.1"/>
    <property type="molecule type" value="Genomic_DNA"/>
</dbReference>
<evidence type="ECO:0000313" key="17">
    <source>
        <dbReference type="Proteomes" id="UP000322530"/>
    </source>
</evidence>
<evidence type="ECO:0000256" key="11">
    <source>
        <dbReference type="PROSITE-ProRule" id="PRU01363"/>
    </source>
</evidence>
<dbReference type="Pfam" id="PF21089">
    <property type="entry name" value="PKS_DH_N"/>
    <property type="match status" value="1"/>
</dbReference>
<dbReference type="InterPro" id="IPR042104">
    <property type="entry name" value="PKS_dehydratase_sf"/>
</dbReference>
<keyword evidence="10" id="KW-0511">Multifunctional enzyme</keyword>
<dbReference type="OrthoDB" id="139272at2"/>
<dbReference type="InterPro" id="IPR006162">
    <property type="entry name" value="Ppantetheine_attach_site"/>
</dbReference>
<dbReference type="InterPro" id="IPR016039">
    <property type="entry name" value="Thiolase-like"/>
</dbReference>
<dbReference type="InterPro" id="IPR018201">
    <property type="entry name" value="Ketoacyl_synth_AS"/>
</dbReference>
<dbReference type="PROSITE" id="PS52019">
    <property type="entry name" value="PKS_MFAS_DH"/>
    <property type="match status" value="1"/>
</dbReference>
<dbReference type="PROSITE" id="PS52004">
    <property type="entry name" value="KS3_2"/>
    <property type="match status" value="2"/>
</dbReference>
<dbReference type="GO" id="GO:0005737">
    <property type="term" value="C:cytoplasm"/>
    <property type="evidence" value="ECO:0007669"/>
    <property type="project" value="UniProtKB-SubCell"/>
</dbReference>
<dbReference type="Pfam" id="PF02801">
    <property type="entry name" value="Ketoacyl-synt_C"/>
    <property type="match status" value="2"/>
</dbReference>
<dbReference type="SUPFAM" id="SSF51735">
    <property type="entry name" value="NAD(P)-binding Rossmann-fold domains"/>
    <property type="match status" value="1"/>
</dbReference>
<dbReference type="InterPro" id="IPR013968">
    <property type="entry name" value="PKS_KR"/>
</dbReference>
<feature type="region of interest" description="Disordered" evidence="12">
    <location>
        <begin position="2892"/>
        <end position="2919"/>
    </location>
</feature>
<evidence type="ECO:0000256" key="10">
    <source>
        <dbReference type="ARBA" id="ARBA00023268"/>
    </source>
</evidence>
<feature type="domain" description="Carrier" evidence="13">
    <location>
        <begin position="400"/>
        <end position="477"/>
    </location>
</feature>
<dbReference type="CDD" id="cd02440">
    <property type="entry name" value="AdoMet_MTases"/>
    <property type="match status" value="1"/>
</dbReference>
<dbReference type="GO" id="GO:0071770">
    <property type="term" value="P:DIM/DIP cell wall layer assembly"/>
    <property type="evidence" value="ECO:0007669"/>
    <property type="project" value="TreeGrafter"/>
</dbReference>
<accession>A0A5A5T851</accession>
<dbReference type="SMART" id="SM00822">
    <property type="entry name" value="PKS_KR"/>
    <property type="match status" value="1"/>
</dbReference>
<dbReference type="PANTHER" id="PTHR43775:SF37">
    <property type="entry name" value="SI:DKEY-61P9.11"/>
    <property type="match status" value="1"/>
</dbReference>
<feature type="region of interest" description="N-terminal hotdog fold" evidence="11">
    <location>
        <begin position="1141"/>
        <end position="1269"/>
    </location>
</feature>
<comment type="caution">
    <text evidence="16">The sequence shown here is derived from an EMBL/GenBank/DDBJ whole genome shotgun (WGS) entry which is preliminary data.</text>
</comment>
<evidence type="ECO:0000256" key="4">
    <source>
        <dbReference type="ARBA" id="ARBA00022450"/>
    </source>
</evidence>
<dbReference type="InterPro" id="IPR013217">
    <property type="entry name" value="Methyltransf_12"/>
</dbReference>
<dbReference type="InterPro" id="IPR014031">
    <property type="entry name" value="Ketoacyl_synth_C"/>
</dbReference>
<dbReference type="PROSITE" id="PS50075">
    <property type="entry name" value="CARRIER"/>
    <property type="match status" value="4"/>
</dbReference>
<evidence type="ECO:0000256" key="6">
    <source>
        <dbReference type="ARBA" id="ARBA00022553"/>
    </source>
</evidence>
<dbReference type="FunFam" id="3.40.47.10:FF:000019">
    <property type="entry name" value="Polyketide synthase type I"/>
    <property type="match status" value="1"/>
</dbReference>
<dbReference type="CDD" id="cd00833">
    <property type="entry name" value="PKS"/>
    <property type="match status" value="2"/>
</dbReference>
<evidence type="ECO:0000256" key="12">
    <source>
        <dbReference type="SAM" id="MobiDB-lite"/>
    </source>
</evidence>
<dbReference type="InterPro" id="IPR009081">
    <property type="entry name" value="PP-bd_ACP"/>
</dbReference>
<evidence type="ECO:0000313" key="16">
    <source>
        <dbReference type="EMBL" id="GCF07149.1"/>
    </source>
</evidence>
<evidence type="ECO:0000256" key="9">
    <source>
        <dbReference type="ARBA" id="ARBA00022857"/>
    </source>
</evidence>
<dbReference type="InterPro" id="IPR049552">
    <property type="entry name" value="PKS_DH_N"/>
</dbReference>
<feature type="compositionally biased region" description="Low complexity" evidence="12">
    <location>
        <begin position="2675"/>
        <end position="2697"/>
    </location>
</feature>
<evidence type="ECO:0000256" key="7">
    <source>
        <dbReference type="ARBA" id="ARBA00022679"/>
    </source>
</evidence>
<feature type="region of interest" description="Disordered" evidence="12">
    <location>
        <begin position="367"/>
        <end position="392"/>
    </location>
</feature>
<dbReference type="GO" id="GO:0005886">
    <property type="term" value="C:plasma membrane"/>
    <property type="evidence" value="ECO:0007669"/>
    <property type="project" value="TreeGrafter"/>
</dbReference>
<dbReference type="PROSITE" id="PS00012">
    <property type="entry name" value="PHOSPHOPANTETHEINE"/>
    <property type="match status" value="3"/>
</dbReference>
<dbReference type="Gene3D" id="3.40.50.720">
    <property type="entry name" value="NAD(P)-binding Rossmann-like Domain"/>
    <property type="match status" value="1"/>
</dbReference>
<dbReference type="InterPro" id="IPR036736">
    <property type="entry name" value="ACP-like_sf"/>
</dbReference>
<dbReference type="SMART" id="SM01294">
    <property type="entry name" value="PKS_PP_betabranch"/>
    <property type="match status" value="4"/>
</dbReference>
<dbReference type="Pfam" id="PF22621">
    <property type="entry name" value="CurL-like_PKS_C"/>
    <property type="match status" value="2"/>
</dbReference>
<comment type="caution">
    <text evidence="11">Lacks conserved residue(s) required for the propagation of feature annotation.</text>
</comment>
<dbReference type="InterPro" id="IPR049900">
    <property type="entry name" value="PKS_mFAS_DH"/>
</dbReference>
<dbReference type="GO" id="GO:0006633">
    <property type="term" value="P:fatty acid biosynthetic process"/>
    <property type="evidence" value="ECO:0007669"/>
    <property type="project" value="InterPro"/>
</dbReference>
<dbReference type="SMART" id="SM00823">
    <property type="entry name" value="PKS_PP"/>
    <property type="match status" value="4"/>
</dbReference>
<dbReference type="InterPro" id="IPR057326">
    <property type="entry name" value="KR_dom"/>
</dbReference>
<dbReference type="SUPFAM" id="SSF53901">
    <property type="entry name" value="Thiolase-like"/>
    <property type="match status" value="2"/>
</dbReference>
<keyword evidence="7" id="KW-0808">Transferase</keyword>
<dbReference type="Gene3D" id="3.40.50.150">
    <property type="entry name" value="Vaccinia Virus protein VP39"/>
    <property type="match status" value="1"/>
</dbReference>
<feature type="compositionally biased region" description="Low complexity" evidence="12">
    <location>
        <begin position="2899"/>
        <end position="2919"/>
    </location>
</feature>
<dbReference type="SUPFAM" id="SSF47336">
    <property type="entry name" value="ACP-like"/>
    <property type="match status" value="4"/>
</dbReference>
<dbReference type="InterPro" id="IPR020841">
    <property type="entry name" value="PKS_Beta-ketoAc_synthase_dom"/>
</dbReference>
<feature type="domain" description="Ketosynthase family 3 (KS3)" evidence="14">
    <location>
        <begin position="2077"/>
        <end position="2488"/>
    </location>
</feature>
<name>A0A5A5T851_9CHLR</name>
<feature type="domain" description="PKS/mFAS DH" evidence="15">
    <location>
        <begin position="1141"/>
        <end position="1426"/>
    </location>
</feature>
<evidence type="ECO:0000256" key="5">
    <source>
        <dbReference type="ARBA" id="ARBA00022490"/>
    </source>
</evidence>
<evidence type="ECO:0000259" key="15">
    <source>
        <dbReference type="PROSITE" id="PS52019"/>
    </source>
</evidence>
<feature type="domain" description="Carrier" evidence="13">
    <location>
        <begin position="2783"/>
        <end position="2860"/>
    </location>
</feature>
<dbReference type="Proteomes" id="UP000322530">
    <property type="component" value="Unassembled WGS sequence"/>
</dbReference>
<dbReference type="SMART" id="SM00825">
    <property type="entry name" value="PKS_KS"/>
    <property type="match status" value="2"/>
</dbReference>
<organism evidence="16 17">
    <name type="scientific">Dictyobacter arantiisoli</name>
    <dbReference type="NCBI Taxonomy" id="2014874"/>
    <lineage>
        <taxon>Bacteria</taxon>
        <taxon>Bacillati</taxon>
        <taxon>Chloroflexota</taxon>
        <taxon>Ktedonobacteria</taxon>
        <taxon>Ktedonobacterales</taxon>
        <taxon>Dictyobacteraceae</taxon>
        <taxon>Dictyobacter</taxon>
    </lineage>
</organism>
<dbReference type="GO" id="GO:0004315">
    <property type="term" value="F:3-oxoacyl-[acyl-carrier-protein] synthase activity"/>
    <property type="evidence" value="ECO:0007669"/>
    <property type="project" value="InterPro"/>
</dbReference>
<comment type="pathway">
    <text evidence="3">Antibiotic biosynthesis; bacillaene biosynthesis.</text>
</comment>
<keyword evidence="4" id="KW-0596">Phosphopantetheine</keyword>
<feature type="region of interest" description="C-terminal hotdog fold" evidence="11">
    <location>
        <begin position="1283"/>
        <end position="1426"/>
    </location>
</feature>
<dbReference type="CDD" id="cd08953">
    <property type="entry name" value="KR_2_SDR_x"/>
    <property type="match status" value="1"/>
</dbReference>
<evidence type="ECO:0008006" key="18">
    <source>
        <dbReference type="Google" id="ProtNLM"/>
    </source>
</evidence>
<dbReference type="Gene3D" id="3.40.47.10">
    <property type="match status" value="2"/>
</dbReference>
<keyword evidence="17" id="KW-1185">Reference proteome</keyword>
<keyword evidence="9" id="KW-0521">NADP</keyword>
<dbReference type="Pfam" id="PF08659">
    <property type="entry name" value="KR"/>
    <property type="match status" value="1"/>
</dbReference>
<keyword evidence="5" id="KW-0963">Cytoplasm</keyword>
<keyword evidence="6" id="KW-0597">Phosphoprotein</keyword>
<dbReference type="Gene3D" id="1.10.1240.100">
    <property type="match status" value="2"/>
</dbReference>
<keyword evidence="8" id="KW-0677">Repeat</keyword>
<feature type="domain" description="Carrier" evidence="13">
    <location>
        <begin position="2921"/>
        <end position="2995"/>
    </location>
</feature>
<dbReference type="InterPro" id="IPR029063">
    <property type="entry name" value="SAM-dependent_MTases_sf"/>
</dbReference>
<dbReference type="InterPro" id="IPR050091">
    <property type="entry name" value="PKS_NRPS_Biosynth_Enz"/>
</dbReference>
<dbReference type="InterPro" id="IPR020806">
    <property type="entry name" value="PKS_PP-bd"/>
</dbReference>
<evidence type="ECO:0000256" key="3">
    <source>
        <dbReference type="ARBA" id="ARBA00004789"/>
    </source>
</evidence>
<sequence>MEQMDQVLSKLLWGQLRYSGLFTHTRGSITDLTSSHGIHETYTQWLIASLAFLAQAGYLSYNEDRDTYTVLDSTPLDHDALWQEWEQQKIVWQSNPDTRAHIQLVETMLRSLPAILTRKKLATDIMFPHASLQLVEGIYKNNVVADYFNDVLAQTLILALEELLQQDPVAEIRILEIGAGSGGTSTILFKKLQPYQTHIKEYCFTDISKAFLHYAEKTFSPSYPYITYALFNVENPPARQEIKVGNYDIVIAANVLHATHNIKRTVNNAKALLRKNGLLLLNEISNNSLFTHLTFGLLEGWWSYEDPALRIPGCPALAPDTWQQVLDKEGFHSIFFPAAESHALGQQIIVAASDGVLRVVNDQSPAASIPAPKHTEQASSPPAKPQRSKIASTGNALDQMAEEYVKELLLEAVSETLKIERSLIDLDSSFADYGLDSILGVNLAKTISETFQIDFPTTDLFDYSSINLLARHIATTYTEVIVPQGQTSNGRYHTPSPAPSSQIDTSQIVHEHDILQRAADTSSQSLHEPIAIIGMSGRFAHSENVEALWQHLANGDDLVDPIKRWDLSQYYPADATYCNYGSFLDKIDTFDPLFFNISGMEATYMDPQQRIFLEESWRALEDAGYAGTSIGGSQCGVYVGCAAGDYTALFAGDPPPQALWGSLNSAVAARISYYLDLQGPALTVDTACSSSLVAIHLACQSLWSGETEMALAGGIYIQTTPQYYLLANRASMLSPTGHCYTFDDRADGMVPGEAVGVVVLKRLSAALADGDHIHGIIRGSGINQDGTTNGITAPSLKSQERLEQYVYDTFQIDPAEIQMVEAHGTGTKLGDPIEYQAISRAFRHYTEKKAYAAIGSLKTNLGHTQLASGVAGLIKILLSLKHQQIPPSLHFQSGNPAIQFSESPFYVNTHLTPWEIPSGTTRRAAISSFGATGTNAHMVIEEAPAVTWRHRAKPGYLIVLSAQTHEQLRQQAEQLVTFCRREPESDCGNMSYTLFVGRKHFKHRLACVVSKPTELIEVLTAWLEKGKVTQQLLLSEVRENERREQLSLKRYGNQCIQNCLQVQDANEYIEQLTTIADLYVQGYRLEYAQLFTSDSNDINQQYMRLSLPTYPFALERYWVAEHGQESQTTSANRVQTTSFLHPLLQQNTSNLTEQRFSSTFTGYESFLPIYHWQGQRVFPGTTYLEMAQAAVAYSLKDTDAEQTGFYFKQLTWNTPVFLPPDPFTLHISLTPQSADTLLYEIYTDTPASTTDTDLSSYHRGNVILHAPPALPARNLAEIQARCQTQTFSSQEWSEMLTTKGMSIPALTQVIETLAIGPDLVIARLSLSENLLKEWPAISLPPILLEAALQLSTGLQLSSNQPLSPSVLQAVEEATIFSPCRANMWAILQTSQTDPARLDLDLCDENGNILLHLSGITLQTPMTKALALPSVEKTMETPANTATASELLVFGEHWQTTSELPGSPTLQVPRTLLCFLSNPHAQQELATALHAFAPNCTLLFITQGTSFSQPTPYHYTLDPTSPSAYQQALHALHLEHGHIDTIFYLWPLEDSTYRYDPTCLTSLLQALPTPSLSLPTRLLWGTTFANELERVAVEAWISLERSLGIILPQLQLSGIIAPAVSAENIIRWTQWLWQSLQLPRAQSVFYTDDAHPALLRIQPLSLQPNVNSPLRQKGTYLITGGMGGLGQLFAAYLARTYSARLLLIGRSPLDAIKQAAFASLEAAGGKVLYMQADVCNPNSLREALRVGKERFGPLHGVIHAAGLPSHQTFLQKSRDTFQAILAPKIQGTLLLDELLAQEPLDFACYFSSSSAILGDFGAGDYALGNRFLMTYGRLREQWRQQGKRSGKTLVINWPLWREGGMDIGDTEQTQMYLASSGQRFLESSEGLQLFEQLLSQPDLDTQYLVLAGQPARINHFLGLQDKEPVPNLSTTHIVNPGRTGRQAHMKGWRIEQCLEWDLSNLISQMLKLERERIDRSTNLTDFGFDSISLAEFARVLSQYYGLSITPALFFGYPTLERLANYLLTEQREAMNTFYSEHVDNLSAAIPLEKTLSPQTKKLPRQRSKKMRFLAGNTPLPATEPIAIIGMSGRFPQARNIDEFWTILSKGQDAVSAPPAGRFPQHSEATWRGGWVPGVSEFDPAFFGISPREAEFMDPRQRLLLQEAWNALEDAGYGPEQIDHNKIAMFVGVENGDYQFLTGASGANAPITSNHDGILAARLAYFLNLHGPVMSINTACSSGLVATHEACLSLRNQECDTAIAAGVNLILYERTFMAINQAGMLSQDGTCFAFDKRANGMVPGEAVAVVVLKRLSQAIADGDPIYALIKGSGINYDGKTNGITAPNGVAQTALLKSIYDKYQINPEQIEYIVAHGTGTRLGDPIEVNALYDTFKSYTQKQGYCALTSTKTNVGHTFAASGLVSLIALVQALRHNTIPASLHCKEENDFITWEESSFYVNKSARPWLASPTHPRLGAVSAFGVSGTNAHMVIEDYLPEEIHDQQNDTPPFRLLVFSARTEEKLITRMADMLAFMRTSNAQDLDIAALSYTLMTGRQHFSWRCAIVVQDYEDALQVLQQATQKGKHPHLFQGSVARDFAGHQAMYQYIQDATERSHTLTQNSSKYLETLQLLADLYCQGYEIPWKHLYGVRKPVRLHLPTYPFSRENYWVRETPIVIPMAQAPQTSQSSSPQAPQTSQASATPPDSTQAAQRLQPLMPSTSIDPQRITLEPTVAIPAIHNSQLNKPIISLATNTLPETPLSLVRKTEPQPLPTLDREEESQTASALPTLASEEELQHQLLLSLAEALVIDSNELDVDTSFIDLGLDSIIGVEWIQTINKTYQLTLSAPTLYEHPTIRELASYVSHEQVQAGKHIPEIPIQPVAVSHTQPAIQLSSIETEAPRHTHPTSSDASTPIPTPPASTSRTSQAAHLEKLTYLLAEALAMDRAGLDVDTNFIDLGLDSIIGVEWIQTVNKHYNLSLTASVLYDYPNLRAFAAFLEQEQIAPMGSPQITSASSLQELIRQVQQGVLSAEQANQWLQEMSQHSDGNTATTLNSR</sequence>
<dbReference type="InterPro" id="IPR049551">
    <property type="entry name" value="PKS_DH_C"/>
</dbReference>
<comment type="subcellular location">
    <subcellularLocation>
        <location evidence="2">Cytoplasm</location>
    </subcellularLocation>
</comment>
<evidence type="ECO:0000256" key="1">
    <source>
        <dbReference type="ARBA" id="ARBA00003299"/>
    </source>
</evidence>
<evidence type="ECO:0000256" key="8">
    <source>
        <dbReference type="ARBA" id="ARBA00022737"/>
    </source>
</evidence>
<dbReference type="Pfam" id="PF00550">
    <property type="entry name" value="PP-binding"/>
    <property type="match status" value="4"/>
</dbReference>